<organism evidence="3 4">
    <name type="scientific">Falsiroseomonas oleicola</name>
    <dbReference type="NCBI Taxonomy" id="2801474"/>
    <lineage>
        <taxon>Bacteria</taxon>
        <taxon>Pseudomonadati</taxon>
        <taxon>Pseudomonadota</taxon>
        <taxon>Alphaproteobacteria</taxon>
        <taxon>Acetobacterales</taxon>
        <taxon>Roseomonadaceae</taxon>
        <taxon>Falsiroseomonas</taxon>
    </lineage>
</organism>
<dbReference type="PANTHER" id="PTHR43767">
    <property type="entry name" value="LONG-CHAIN-FATTY-ACID--COA LIGASE"/>
    <property type="match status" value="1"/>
</dbReference>
<dbReference type="Pfam" id="PF00501">
    <property type="entry name" value="AMP-binding"/>
    <property type="match status" value="1"/>
</dbReference>
<dbReference type="InterPro" id="IPR050237">
    <property type="entry name" value="ATP-dep_AMP-bd_enzyme"/>
</dbReference>
<evidence type="ECO:0000259" key="1">
    <source>
        <dbReference type="Pfam" id="PF00501"/>
    </source>
</evidence>
<sequence>MLISDGIRASAGRTPDKIAMRETGRELTYARLVDRIARVANLCHAGLGLRHGEHAAVFSANCLEYVEIVAGMAEAGIAAATIGPAASAPEIRFICDDSAARVMFVSAALEEAARAAAPASVERFIVIGPGYEALLAEASAGPCAVEVDERDIFSVPYTSGATGRAKGVRLAHRGRVLSAYAMAAEHGCYTPYDRAVATTPMFHGAGFLMALTPIFFGGFVEVMPRFDIEALMTTITRIQATSAYIVPAHFAALFALPEAARARYDVRSMKAAISGTAPLPQATKERIVGFFGEGKLYERYGTTETSIACSLSPPDQLRKQASVGLPYPATQMKICDGDGQRVAQGEVGELWVSSPYMFSGYLNLPEQTAAGTRGDWFVTGDLARQDEEGYLYLVDRKNDMVISGGENIYPREVEEVLLAHPAIAECGVTGAPHPYWGEAVTAFVVTRPGMNVTAEELAALCRDRLSRYKVPKDIRFMPALPRNAMGKVLRRELKDQLRREAV</sequence>
<dbReference type="Pfam" id="PF13193">
    <property type="entry name" value="AMP-binding_C"/>
    <property type="match status" value="1"/>
</dbReference>
<evidence type="ECO:0000313" key="4">
    <source>
        <dbReference type="Proteomes" id="UP000689967"/>
    </source>
</evidence>
<protein>
    <submittedName>
        <fullName evidence="3">AMP-binding protein</fullName>
    </submittedName>
</protein>
<feature type="domain" description="AMP-binding enzyme C-terminal" evidence="2">
    <location>
        <begin position="412"/>
        <end position="487"/>
    </location>
</feature>
<dbReference type="InterPro" id="IPR000873">
    <property type="entry name" value="AMP-dep_synth/lig_dom"/>
</dbReference>
<keyword evidence="4" id="KW-1185">Reference proteome</keyword>
<feature type="domain" description="AMP-dependent synthetase/ligase" evidence="1">
    <location>
        <begin position="8"/>
        <end position="362"/>
    </location>
</feature>
<reference evidence="3 4" key="1">
    <citation type="submission" date="2021-01" db="EMBL/GenBank/DDBJ databases">
        <title>Roseomonas sp. nov, a bacterium isolated from an oil production mixture in Yumen Oilfield.</title>
        <authorList>
            <person name="Wu D."/>
        </authorList>
    </citation>
    <scope>NUCLEOTIDE SEQUENCE [LARGE SCALE GENOMIC DNA]</scope>
    <source>
        <strain evidence="3 4">ROY-5-3</strain>
    </source>
</reference>
<proteinExistence type="predicted"/>
<dbReference type="EMBL" id="JAERQM010000001">
    <property type="protein sequence ID" value="MBU8543125.1"/>
    <property type="molecule type" value="Genomic_DNA"/>
</dbReference>
<accession>A0ABS6H372</accession>
<name>A0ABS6H372_9PROT</name>
<comment type="caution">
    <text evidence="3">The sequence shown here is derived from an EMBL/GenBank/DDBJ whole genome shotgun (WGS) entry which is preliminary data.</text>
</comment>
<dbReference type="PANTHER" id="PTHR43767:SF7">
    <property type="entry name" value="MEDIUM_LONG-CHAIN-FATTY-ACID--COA LIGASE FADD8"/>
    <property type="match status" value="1"/>
</dbReference>
<evidence type="ECO:0000259" key="2">
    <source>
        <dbReference type="Pfam" id="PF13193"/>
    </source>
</evidence>
<dbReference type="RefSeq" id="WP_216873417.1">
    <property type="nucleotide sequence ID" value="NZ_JAERQM010000001.1"/>
</dbReference>
<gene>
    <name evidence="3" type="ORF">JJQ90_05375</name>
</gene>
<dbReference type="Proteomes" id="UP000689967">
    <property type="component" value="Unassembled WGS sequence"/>
</dbReference>
<dbReference type="InterPro" id="IPR025110">
    <property type="entry name" value="AMP-bd_C"/>
</dbReference>
<evidence type="ECO:0000313" key="3">
    <source>
        <dbReference type="EMBL" id="MBU8543125.1"/>
    </source>
</evidence>